<keyword evidence="4 7" id="KW-1133">Transmembrane helix</keyword>
<organism evidence="9 10">
    <name type="scientific">Arthrobacter horti</name>
    <dbReference type="NCBI Taxonomy" id="3068273"/>
    <lineage>
        <taxon>Bacteria</taxon>
        <taxon>Bacillati</taxon>
        <taxon>Actinomycetota</taxon>
        <taxon>Actinomycetes</taxon>
        <taxon>Micrococcales</taxon>
        <taxon>Micrococcaceae</taxon>
        <taxon>Arthrobacter</taxon>
    </lineage>
</organism>
<feature type="transmembrane region" description="Helical" evidence="7">
    <location>
        <begin position="359"/>
        <end position="378"/>
    </location>
</feature>
<keyword evidence="2" id="KW-1003">Cell membrane</keyword>
<evidence type="ECO:0000256" key="2">
    <source>
        <dbReference type="ARBA" id="ARBA00022475"/>
    </source>
</evidence>
<comment type="caution">
    <text evidence="9">The sequence shown here is derived from an EMBL/GenBank/DDBJ whole genome shotgun (WGS) entry which is preliminary data.</text>
</comment>
<evidence type="ECO:0000313" key="9">
    <source>
        <dbReference type="EMBL" id="MDP5228586.1"/>
    </source>
</evidence>
<evidence type="ECO:0000256" key="1">
    <source>
        <dbReference type="ARBA" id="ARBA00004651"/>
    </source>
</evidence>
<evidence type="ECO:0000313" key="10">
    <source>
        <dbReference type="Proteomes" id="UP001232725"/>
    </source>
</evidence>
<dbReference type="Pfam" id="PF02687">
    <property type="entry name" value="FtsX"/>
    <property type="match status" value="2"/>
</dbReference>
<evidence type="ECO:0000259" key="8">
    <source>
        <dbReference type="Pfam" id="PF02687"/>
    </source>
</evidence>
<sequence>MLRVALSQLKAHSRRFIAVGLAIMLAVAFLVSTLLVSSSTKASLAASLGESYHRADLIVFPQDSRDAFTAQDLKTLSTVPGVASVYGQSSLMTVADSRDGGSFGAVIQNTAPAELEPATARSGILPGREGDVAVDAHTAEQYHLGIGDVLRIRPATVQNPGGDTASSQQDLKISGILEPTADPLRGSMSQLVTSTQVLDRLSGGPAKVAQLQLKLSPGADPGTVRTAVEHAMGAQPVASSVRTPQEAALEQVKHLTGGQDQLTIVLVAFAVIALFVSALVVANTFSVIIAQRTRELALLRCIGATRSQIRSSVLAEAAIVGLVSSLVGALAGVGVMAGLIALAKTDPSRSFATLAVDPVALATGVVVGMVMTVVAALFPARGATRVAPLAALRPADDASLGNRRGRVRLVIGAILLLLGLPLLLGGAWFNQLLVALPGGLLTFLGVLFCAGLFIPGAVRAVGRLARASGVPGRLAALNAVRNPARTSATASALLIGVTLVSMMMVGAGSAKAALSSGLAEHYPVDVTVLSPHTTGSSAGAPQGFGPTAVQTADSVNGVASAALLRTVGTLPAPAEQGGGTQEVYALDPATAHDVLTDKNLRLANGTIVVPKSHPAGPVTVTGSRGTITLQAVQANAWTMLPVMTEDDARSINGGALPQTGTQLWVKLADTVQPSDIRTVVNALGTALNVPQPYISGAAIERASFEEVINVLLLVVTALLAVAVFIALIGVANTLSLSVLERTRENSLLRALGLTRRQLRLMLALEAVLIAGVSALLGVLLGSAFGWLGAKSAIGGLGAVPFDAPWAALLGTLLVAVVAALLASIVPARRAARLSPVEGLATT</sequence>
<feature type="transmembrane region" description="Helical" evidence="7">
    <location>
        <begin position="490"/>
        <end position="510"/>
    </location>
</feature>
<evidence type="ECO:0000256" key="7">
    <source>
        <dbReference type="SAM" id="Phobius"/>
    </source>
</evidence>
<comment type="subcellular location">
    <subcellularLocation>
        <location evidence="1">Cell membrane</location>
        <topology evidence="1">Multi-pass membrane protein</topology>
    </subcellularLocation>
</comment>
<evidence type="ECO:0000256" key="4">
    <source>
        <dbReference type="ARBA" id="ARBA00022989"/>
    </source>
</evidence>
<dbReference type="InterPro" id="IPR050250">
    <property type="entry name" value="Macrolide_Exporter_MacB"/>
</dbReference>
<dbReference type="RefSeq" id="WP_305997630.1">
    <property type="nucleotide sequence ID" value="NZ_JAVALS010000018.1"/>
</dbReference>
<dbReference type="EMBL" id="JAVALS010000018">
    <property type="protein sequence ID" value="MDP5228586.1"/>
    <property type="molecule type" value="Genomic_DNA"/>
</dbReference>
<dbReference type="PANTHER" id="PTHR30572:SF4">
    <property type="entry name" value="ABC TRANSPORTER PERMEASE YTRF"/>
    <property type="match status" value="1"/>
</dbReference>
<feature type="transmembrane region" description="Helical" evidence="7">
    <location>
        <begin position="805"/>
        <end position="825"/>
    </location>
</feature>
<proteinExistence type="inferred from homology"/>
<reference evidence="9 10" key="1">
    <citation type="submission" date="2023-08" db="EMBL/GenBank/DDBJ databases">
        <title>Arthrobacter horti sp. nov., isolated from forest soil.</title>
        <authorList>
            <person name="Park M."/>
        </authorList>
    </citation>
    <scope>NUCLEOTIDE SEQUENCE [LARGE SCALE GENOMIC DNA]</scope>
    <source>
        <strain evidence="9 10">YJM1</strain>
    </source>
</reference>
<dbReference type="InterPro" id="IPR003838">
    <property type="entry name" value="ABC3_permease_C"/>
</dbReference>
<feature type="transmembrane region" description="Helical" evidence="7">
    <location>
        <begin position="760"/>
        <end position="785"/>
    </location>
</feature>
<feature type="transmembrane region" description="Helical" evidence="7">
    <location>
        <begin position="262"/>
        <end position="290"/>
    </location>
</feature>
<accession>A0ABT9ISJ4</accession>
<name>A0ABT9ISJ4_9MICC</name>
<comment type="similarity">
    <text evidence="6">Belongs to the ABC-4 integral membrane protein family.</text>
</comment>
<evidence type="ECO:0000256" key="6">
    <source>
        <dbReference type="ARBA" id="ARBA00038076"/>
    </source>
</evidence>
<dbReference type="PANTHER" id="PTHR30572">
    <property type="entry name" value="MEMBRANE COMPONENT OF TRANSPORTER-RELATED"/>
    <property type="match status" value="1"/>
</dbReference>
<gene>
    <name evidence="9" type="ORF">Q9R02_15625</name>
</gene>
<keyword evidence="5 7" id="KW-0472">Membrane</keyword>
<evidence type="ECO:0000256" key="5">
    <source>
        <dbReference type="ARBA" id="ARBA00023136"/>
    </source>
</evidence>
<protein>
    <submittedName>
        <fullName evidence="9">ABC transporter permease</fullName>
    </submittedName>
</protein>
<evidence type="ECO:0000256" key="3">
    <source>
        <dbReference type="ARBA" id="ARBA00022692"/>
    </source>
</evidence>
<feature type="transmembrane region" description="Helical" evidence="7">
    <location>
        <begin position="409"/>
        <end position="429"/>
    </location>
</feature>
<dbReference type="Proteomes" id="UP001232725">
    <property type="component" value="Unassembled WGS sequence"/>
</dbReference>
<feature type="domain" description="ABC3 transporter permease C-terminal" evidence="8">
    <location>
        <begin position="718"/>
        <end position="835"/>
    </location>
</feature>
<feature type="transmembrane region" description="Helical" evidence="7">
    <location>
        <begin position="710"/>
        <end position="739"/>
    </location>
</feature>
<feature type="domain" description="ABC3 transporter permease C-terminal" evidence="8">
    <location>
        <begin position="268"/>
        <end position="386"/>
    </location>
</feature>
<feature type="transmembrane region" description="Helical" evidence="7">
    <location>
        <begin position="435"/>
        <end position="458"/>
    </location>
</feature>
<keyword evidence="10" id="KW-1185">Reference proteome</keyword>
<feature type="transmembrane region" description="Helical" evidence="7">
    <location>
        <begin position="313"/>
        <end position="339"/>
    </location>
</feature>
<keyword evidence="3 7" id="KW-0812">Transmembrane</keyword>